<proteinExistence type="predicted"/>
<evidence type="ECO:0000313" key="3">
    <source>
        <dbReference type="Proteomes" id="UP001285354"/>
    </source>
</evidence>
<sequence length="164" mass="18810">MIHPLRDVREREARGDAKKRGPFDPQDLTRRLAKYLAEQKFRAEKRREARAVKTTALAHESALLYHHVPQVAATQFERTMTPDVLRSVRKLSQPAIKAHLELLILADSPQSLSSTALLRTQAMDQAAREKELLRNRNQFQWTHDMKEAAIADAERPVQITAKDI</sequence>
<dbReference type="Proteomes" id="UP001285354">
    <property type="component" value="Unassembled WGS sequence"/>
</dbReference>
<dbReference type="AlphaFoldDB" id="A0AAD9WCW2"/>
<dbReference type="EMBL" id="JAUBYV010000007">
    <property type="protein sequence ID" value="KAK2625608.1"/>
    <property type="molecule type" value="Genomic_DNA"/>
</dbReference>
<evidence type="ECO:0000313" key="2">
    <source>
        <dbReference type="EMBL" id="KAK2625608.1"/>
    </source>
</evidence>
<evidence type="ECO:0000256" key="1">
    <source>
        <dbReference type="SAM" id="MobiDB-lite"/>
    </source>
</evidence>
<keyword evidence="3" id="KW-1185">Reference proteome</keyword>
<gene>
    <name evidence="2" type="ORF">QTJ16_004920</name>
</gene>
<feature type="region of interest" description="Disordered" evidence="1">
    <location>
        <begin position="1"/>
        <end position="25"/>
    </location>
</feature>
<comment type="caution">
    <text evidence="2">The sequence shown here is derived from an EMBL/GenBank/DDBJ whole genome shotgun (WGS) entry which is preliminary data.</text>
</comment>
<organism evidence="2 3">
    <name type="scientific">Diplocarpon rosae</name>
    <dbReference type="NCBI Taxonomy" id="946125"/>
    <lineage>
        <taxon>Eukaryota</taxon>
        <taxon>Fungi</taxon>
        <taxon>Dikarya</taxon>
        <taxon>Ascomycota</taxon>
        <taxon>Pezizomycotina</taxon>
        <taxon>Leotiomycetes</taxon>
        <taxon>Helotiales</taxon>
        <taxon>Drepanopezizaceae</taxon>
        <taxon>Diplocarpon</taxon>
    </lineage>
</organism>
<name>A0AAD9WCW2_9HELO</name>
<protein>
    <submittedName>
        <fullName evidence="2">Uncharacterized protein</fullName>
    </submittedName>
</protein>
<reference evidence="2" key="1">
    <citation type="submission" date="2023-06" db="EMBL/GenBank/DDBJ databases">
        <title>Draft genome of Marssonina rosae.</title>
        <authorList>
            <person name="Cheng Q."/>
        </authorList>
    </citation>
    <scope>NUCLEOTIDE SEQUENCE</scope>
    <source>
        <strain evidence="2">R4</strain>
    </source>
</reference>
<accession>A0AAD9WCW2</accession>